<evidence type="ECO:0000256" key="1">
    <source>
        <dbReference type="SAM" id="MobiDB-lite"/>
    </source>
</evidence>
<dbReference type="EMBL" id="CP144695">
    <property type="protein sequence ID" value="WVZ08168.1"/>
    <property type="molecule type" value="Genomic_DNA"/>
</dbReference>
<reference evidence="2 3" key="1">
    <citation type="journal article" date="2023" name="Life. Sci Alliance">
        <title>Evolutionary insights into 3D genome organization and epigenetic landscape of Vigna mungo.</title>
        <authorList>
            <person name="Junaid A."/>
            <person name="Singh B."/>
            <person name="Bhatia S."/>
        </authorList>
    </citation>
    <scope>NUCLEOTIDE SEQUENCE [LARGE SCALE GENOMIC DNA]</scope>
    <source>
        <strain evidence="2">Urdbean</strain>
    </source>
</reference>
<gene>
    <name evidence="2" type="ORF">V8G54_021514</name>
</gene>
<keyword evidence="3" id="KW-1185">Reference proteome</keyword>
<name>A0AAQ3NHI7_VIGMU</name>
<dbReference type="AlphaFoldDB" id="A0AAQ3NHI7"/>
<protein>
    <submittedName>
        <fullName evidence="2">Uncharacterized protein</fullName>
    </submittedName>
</protein>
<proteinExistence type="predicted"/>
<dbReference type="Proteomes" id="UP001374535">
    <property type="component" value="Chromosome 6"/>
</dbReference>
<accession>A0AAQ3NHI7</accession>
<evidence type="ECO:0000313" key="2">
    <source>
        <dbReference type="EMBL" id="WVZ08168.1"/>
    </source>
</evidence>
<feature type="region of interest" description="Disordered" evidence="1">
    <location>
        <begin position="1"/>
        <end position="43"/>
    </location>
</feature>
<evidence type="ECO:0000313" key="3">
    <source>
        <dbReference type="Proteomes" id="UP001374535"/>
    </source>
</evidence>
<sequence>MKISDETTRAPRPFPLTIAVPSPDSDLQPHRRPSRPNPRTPARLKRLPELWLENGAGQKPCLSGRSTTAVLCSRSSTGKRNFRLFQLFTKTIILYQHPFQHNPSSLSFLFNLSLYTTFFPFC</sequence>
<organism evidence="2 3">
    <name type="scientific">Vigna mungo</name>
    <name type="common">Black gram</name>
    <name type="synonym">Phaseolus mungo</name>
    <dbReference type="NCBI Taxonomy" id="3915"/>
    <lineage>
        <taxon>Eukaryota</taxon>
        <taxon>Viridiplantae</taxon>
        <taxon>Streptophyta</taxon>
        <taxon>Embryophyta</taxon>
        <taxon>Tracheophyta</taxon>
        <taxon>Spermatophyta</taxon>
        <taxon>Magnoliopsida</taxon>
        <taxon>eudicotyledons</taxon>
        <taxon>Gunneridae</taxon>
        <taxon>Pentapetalae</taxon>
        <taxon>rosids</taxon>
        <taxon>fabids</taxon>
        <taxon>Fabales</taxon>
        <taxon>Fabaceae</taxon>
        <taxon>Papilionoideae</taxon>
        <taxon>50 kb inversion clade</taxon>
        <taxon>NPAAA clade</taxon>
        <taxon>indigoferoid/millettioid clade</taxon>
        <taxon>Phaseoleae</taxon>
        <taxon>Vigna</taxon>
    </lineage>
</organism>